<evidence type="ECO:0000256" key="6">
    <source>
        <dbReference type="SAM" id="SignalP"/>
    </source>
</evidence>
<dbReference type="InterPro" id="IPR029045">
    <property type="entry name" value="ClpP/crotonase-like_dom_sf"/>
</dbReference>
<feature type="transmembrane region" description="Helical" evidence="5">
    <location>
        <begin position="316"/>
        <end position="334"/>
    </location>
</feature>
<keyword evidence="6" id="KW-0732">Signal</keyword>
<sequence length="490" mass="51650">MALMFKHALMLFPLLAAAALAVAQEAPAPATSPKSAVVAPEPAVVGPTRVYVIPVKDEISTPTVYILRRGLKEAIERKTDVVVLDMNTPGGALDKTFEIMEALDKFPGKKLTYVDSEAMSAGAFISAATDEIWFAPSAVIGAAAPVLATGGEVDKTMKQKIVSYLRARVRATSEGKGFRGQAVQAMIDEDFELKIGDKVIKPKGELLSLTATEALELYGEPPQPLLGAGKAANIEELLASKFGAGKYTVQKFQVTWSEKLAQYLNAISPVLMGLGMLALFIEFKTPGFGIFGIAGITLLAIVFLGNYVAGFSGHEPILLFAIGLILVAVELIFFPGIAIVAVSGLALMLGSMVWAMADLWPGEPISVAWSGDAFVRPLQNVGLGLALAVLLGVALLRYLPKGWVWDKMIVQTAVAGTAQISGAAPEARGQILSLVGQTGVAVTMLRPSGQVEIGGRRYEAKVEVGGIDTGEAIVVSGRTDFGLVVEKAKL</sequence>
<dbReference type="PANTHER" id="PTHR33507">
    <property type="entry name" value="INNER MEMBRANE PROTEIN YBBJ"/>
    <property type="match status" value="1"/>
</dbReference>
<feature type="signal peptide" evidence="6">
    <location>
        <begin position="1"/>
        <end position="23"/>
    </location>
</feature>
<feature type="domain" description="NfeD-like C-terminal" evidence="7">
    <location>
        <begin position="433"/>
        <end position="487"/>
    </location>
</feature>
<evidence type="ECO:0000256" key="2">
    <source>
        <dbReference type="ARBA" id="ARBA00022692"/>
    </source>
</evidence>
<dbReference type="AlphaFoldDB" id="A0A4Q1C669"/>
<keyword evidence="11" id="KW-1185">Reference proteome</keyword>
<protein>
    <submittedName>
        <fullName evidence="10">Uncharacterized protein</fullName>
    </submittedName>
</protein>
<dbReference type="InterPro" id="IPR002810">
    <property type="entry name" value="NfeD-like_C"/>
</dbReference>
<evidence type="ECO:0000256" key="1">
    <source>
        <dbReference type="ARBA" id="ARBA00004141"/>
    </source>
</evidence>
<dbReference type="InterPro" id="IPR056738">
    <property type="entry name" value="NfeD1b_N"/>
</dbReference>
<dbReference type="EMBL" id="SDHX01000002">
    <property type="protein sequence ID" value="RXK53888.1"/>
    <property type="molecule type" value="Genomic_DNA"/>
</dbReference>
<dbReference type="Proteomes" id="UP000290218">
    <property type="component" value="Unassembled WGS sequence"/>
</dbReference>
<evidence type="ECO:0000256" key="3">
    <source>
        <dbReference type="ARBA" id="ARBA00022989"/>
    </source>
</evidence>
<name>A0A4Q1C669_9BACT</name>
<feature type="domain" description="NfeD integral membrane" evidence="8">
    <location>
        <begin position="267"/>
        <end position="395"/>
    </location>
</feature>
<evidence type="ECO:0000259" key="9">
    <source>
        <dbReference type="Pfam" id="PF25145"/>
    </source>
</evidence>
<evidence type="ECO:0000313" key="11">
    <source>
        <dbReference type="Proteomes" id="UP000290218"/>
    </source>
</evidence>
<feature type="transmembrane region" description="Helical" evidence="5">
    <location>
        <begin position="288"/>
        <end position="310"/>
    </location>
</feature>
<dbReference type="Gene3D" id="3.90.226.10">
    <property type="entry name" value="2-enoyl-CoA Hydratase, Chain A, domain 1"/>
    <property type="match status" value="1"/>
</dbReference>
<proteinExistence type="predicted"/>
<accession>A0A4Q1C669</accession>
<comment type="caution">
    <text evidence="10">The sequence shown here is derived from an EMBL/GenBank/DDBJ whole genome shotgun (WGS) entry which is preliminary data.</text>
</comment>
<dbReference type="Pfam" id="PF25145">
    <property type="entry name" value="NfeD1b_N"/>
    <property type="match status" value="1"/>
</dbReference>
<dbReference type="InterPro" id="IPR012340">
    <property type="entry name" value="NA-bd_OB-fold"/>
</dbReference>
<keyword evidence="4 5" id="KW-0472">Membrane</keyword>
<keyword evidence="2 5" id="KW-0812">Transmembrane</keyword>
<feature type="domain" description="NfeD1b N-terminal" evidence="9">
    <location>
        <begin position="50"/>
        <end position="217"/>
    </location>
</feature>
<dbReference type="Pfam" id="PF24961">
    <property type="entry name" value="NfeD_membrane"/>
    <property type="match status" value="1"/>
</dbReference>
<dbReference type="Gene3D" id="2.40.50.140">
    <property type="entry name" value="Nucleic acid-binding proteins"/>
    <property type="match status" value="1"/>
</dbReference>
<reference evidence="10 11" key="1">
    <citation type="submission" date="2019-01" db="EMBL/GenBank/DDBJ databases">
        <title>Lacunisphaera sp. strain TWA-58.</title>
        <authorList>
            <person name="Chen W.-M."/>
        </authorList>
    </citation>
    <scope>NUCLEOTIDE SEQUENCE [LARGE SCALE GENOMIC DNA]</scope>
    <source>
        <strain evidence="10 11">TWA-58</strain>
    </source>
</reference>
<comment type="subcellular location">
    <subcellularLocation>
        <location evidence="1">Membrane</location>
        <topology evidence="1">Multi-pass membrane protein</topology>
    </subcellularLocation>
</comment>
<feature type="transmembrane region" description="Helical" evidence="5">
    <location>
        <begin position="377"/>
        <end position="399"/>
    </location>
</feature>
<dbReference type="InterPro" id="IPR052165">
    <property type="entry name" value="Membrane_assoc_protease"/>
</dbReference>
<keyword evidence="3 5" id="KW-1133">Transmembrane helix</keyword>
<evidence type="ECO:0000256" key="4">
    <source>
        <dbReference type="ARBA" id="ARBA00023136"/>
    </source>
</evidence>
<organism evidence="10 11">
    <name type="scientific">Oleiharenicola lentus</name>
    <dbReference type="NCBI Taxonomy" id="2508720"/>
    <lineage>
        <taxon>Bacteria</taxon>
        <taxon>Pseudomonadati</taxon>
        <taxon>Verrucomicrobiota</taxon>
        <taxon>Opitutia</taxon>
        <taxon>Opitutales</taxon>
        <taxon>Opitutaceae</taxon>
        <taxon>Oleiharenicola</taxon>
    </lineage>
</organism>
<dbReference type="GO" id="GO:0005886">
    <property type="term" value="C:plasma membrane"/>
    <property type="evidence" value="ECO:0007669"/>
    <property type="project" value="TreeGrafter"/>
</dbReference>
<dbReference type="SUPFAM" id="SSF52096">
    <property type="entry name" value="ClpP/crotonase"/>
    <property type="match status" value="1"/>
</dbReference>
<feature type="chain" id="PRO_5020228742" evidence="6">
    <location>
        <begin position="24"/>
        <end position="490"/>
    </location>
</feature>
<dbReference type="Pfam" id="PF01957">
    <property type="entry name" value="NfeD"/>
    <property type="match status" value="1"/>
</dbReference>
<dbReference type="OrthoDB" id="9806253at2"/>
<evidence type="ECO:0000256" key="5">
    <source>
        <dbReference type="SAM" id="Phobius"/>
    </source>
</evidence>
<evidence type="ECO:0000259" key="7">
    <source>
        <dbReference type="Pfam" id="PF01957"/>
    </source>
</evidence>
<evidence type="ECO:0000259" key="8">
    <source>
        <dbReference type="Pfam" id="PF24961"/>
    </source>
</evidence>
<feature type="transmembrane region" description="Helical" evidence="5">
    <location>
        <begin position="260"/>
        <end position="281"/>
    </location>
</feature>
<gene>
    <name evidence="10" type="ORF">ESB00_15930</name>
</gene>
<dbReference type="InterPro" id="IPR056739">
    <property type="entry name" value="NfeD_membrane"/>
</dbReference>
<dbReference type="CDD" id="cd07021">
    <property type="entry name" value="Clp_protease_NfeD_like"/>
    <property type="match status" value="1"/>
</dbReference>
<dbReference type="PANTHER" id="PTHR33507:SF3">
    <property type="entry name" value="INNER MEMBRANE PROTEIN YBBJ"/>
    <property type="match status" value="1"/>
</dbReference>
<evidence type="ECO:0000313" key="10">
    <source>
        <dbReference type="EMBL" id="RXK53888.1"/>
    </source>
</evidence>